<reference evidence="2 3" key="1">
    <citation type="submission" date="2020-08" db="EMBL/GenBank/DDBJ databases">
        <title>Genome public.</title>
        <authorList>
            <person name="Liu C."/>
            <person name="Sun Q."/>
        </authorList>
    </citation>
    <scope>NUCLEOTIDE SEQUENCE [LARGE SCALE GENOMIC DNA]</scope>
    <source>
        <strain evidence="2 3">BX1</strain>
    </source>
</reference>
<name>A0ABR7NJY9_9FIRM</name>
<keyword evidence="3" id="KW-1185">Reference proteome</keyword>
<protein>
    <submittedName>
        <fullName evidence="2">Glycosyltransferase</fullName>
    </submittedName>
</protein>
<sequence length="390" mass="42081">MSNPRKMKVLMVAEATGGGVRRHLLDLLEGLDPARFSLGLVYGTDRADSCFLDALPRLAGTVELFALPALGRELSPVRDAKALSGIVRAVRAFSPDILHCHSSKAGALGRLAAMICGVGTVFYTPHAYSFENPALSAGKREFYRRIERALSRMATTATLTVSEGERDCALRAGIDLPGKFRVVYNGVEEAPERENRLRPMLGLPDAAPLVGCAARLDGQKDPMTFLEIVKKAAEKKARVSFVWIGDGPMAEELRQKRDELGLRNRLLLPGFLPDADRLVGELDYYLSTARYEGMPYAPLEALRAGVPVIATDVTGNREIALPGRSGLLFPAGDGAAGARLLLAELNAPTLSSADARQVFEERFTLNSMLHAIETLYQESAAPAVPQPAGV</sequence>
<dbReference type="Pfam" id="PF13579">
    <property type="entry name" value="Glyco_trans_4_4"/>
    <property type="match status" value="1"/>
</dbReference>
<dbReference type="Proteomes" id="UP000658131">
    <property type="component" value="Unassembled WGS sequence"/>
</dbReference>
<accession>A0ABR7NJY9</accession>
<feature type="domain" description="Glycosyltransferase subfamily 4-like N-terminal" evidence="1">
    <location>
        <begin position="18"/>
        <end position="186"/>
    </location>
</feature>
<dbReference type="SUPFAM" id="SSF53756">
    <property type="entry name" value="UDP-Glycosyltransferase/glycogen phosphorylase"/>
    <property type="match status" value="1"/>
</dbReference>
<dbReference type="PANTHER" id="PTHR12526:SF630">
    <property type="entry name" value="GLYCOSYLTRANSFERASE"/>
    <property type="match status" value="1"/>
</dbReference>
<organism evidence="2 3">
    <name type="scientific">Yanshouia hominis</name>
    <dbReference type="NCBI Taxonomy" id="2763673"/>
    <lineage>
        <taxon>Bacteria</taxon>
        <taxon>Bacillati</taxon>
        <taxon>Bacillota</taxon>
        <taxon>Clostridia</taxon>
        <taxon>Eubacteriales</taxon>
        <taxon>Oscillospiraceae</taxon>
        <taxon>Yanshouia</taxon>
    </lineage>
</organism>
<proteinExistence type="predicted"/>
<dbReference type="EMBL" id="JACRTB010000014">
    <property type="protein sequence ID" value="MBC8576716.1"/>
    <property type="molecule type" value="Genomic_DNA"/>
</dbReference>
<dbReference type="PANTHER" id="PTHR12526">
    <property type="entry name" value="GLYCOSYLTRANSFERASE"/>
    <property type="match status" value="1"/>
</dbReference>
<comment type="caution">
    <text evidence="2">The sequence shown here is derived from an EMBL/GenBank/DDBJ whole genome shotgun (WGS) entry which is preliminary data.</text>
</comment>
<evidence type="ECO:0000313" key="2">
    <source>
        <dbReference type="EMBL" id="MBC8576716.1"/>
    </source>
</evidence>
<evidence type="ECO:0000313" key="3">
    <source>
        <dbReference type="Proteomes" id="UP000658131"/>
    </source>
</evidence>
<dbReference type="InterPro" id="IPR028098">
    <property type="entry name" value="Glyco_trans_4-like_N"/>
</dbReference>
<dbReference type="Gene3D" id="3.40.50.2000">
    <property type="entry name" value="Glycogen Phosphorylase B"/>
    <property type="match status" value="2"/>
</dbReference>
<gene>
    <name evidence="2" type="ORF">H8717_09925</name>
</gene>
<dbReference type="Pfam" id="PF13692">
    <property type="entry name" value="Glyco_trans_1_4"/>
    <property type="match status" value="1"/>
</dbReference>
<evidence type="ECO:0000259" key="1">
    <source>
        <dbReference type="Pfam" id="PF13579"/>
    </source>
</evidence>
<dbReference type="RefSeq" id="WP_262400216.1">
    <property type="nucleotide sequence ID" value="NZ_JACRTB010000014.1"/>
</dbReference>